<dbReference type="InterPro" id="IPR001611">
    <property type="entry name" value="Leu-rich_rpt"/>
</dbReference>
<dbReference type="Pfam" id="PF13516">
    <property type="entry name" value="LRR_6"/>
    <property type="match status" value="3"/>
</dbReference>
<proteinExistence type="predicted"/>
<dbReference type="InterPro" id="IPR027038">
    <property type="entry name" value="RanGap"/>
</dbReference>
<dbReference type="SUPFAM" id="SSF52047">
    <property type="entry name" value="RNI-like"/>
    <property type="match status" value="1"/>
</dbReference>
<keyword evidence="3" id="KW-0677">Repeat</keyword>
<dbReference type="PANTHER" id="PTHR24113">
    <property type="entry name" value="RAN GTPASE-ACTIVATING PROTEIN 1"/>
    <property type="match status" value="1"/>
</dbReference>
<evidence type="ECO:0000313" key="5">
    <source>
        <dbReference type="Proteomes" id="UP001165060"/>
    </source>
</evidence>
<dbReference type="Proteomes" id="UP001165060">
    <property type="component" value="Unassembled WGS sequence"/>
</dbReference>
<keyword evidence="1" id="KW-0343">GTPase activation</keyword>
<reference evidence="4 5" key="1">
    <citation type="journal article" date="2023" name="Commun. Biol.">
        <title>Genome analysis of Parmales, the sister group of diatoms, reveals the evolutionary specialization of diatoms from phago-mixotrophs to photoautotrophs.</title>
        <authorList>
            <person name="Ban H."/>
            <person name="Sato S."/>
            <person name="Yoshikawa S."/>
            <person name="Yamada K."/>
            <person name="Nakamura Y."/>
            <person name="Ichinomiya M."/>
            <person name="Sato N."/>
            <person name="Blanc-Mathieu R."/>
            <person name="Endo H."/>
            <person name="Kuwata A."/>
            <person name="Ogata H."/>
        </authorList>
    </citation>
    <scope>NUCLEOTIDE SEQUENCE [LARGE SCALE GENOMIC DNA]</scope>
</reference>
<accession>A0ABQ6MD44</accession>
<dbReference type="EMBL" id="BRYB01000154">
    <property type="protein sequence ID" value="GMI24158.1"/>
    <property type="molecule type" value="Genomic_DNA"/>
</dbReference>
<comment type="caution">
    <text evidence="4">The sequence shown here is derived from an EMBL/GenBank/DDBJ whole genome shotgun (WGS) entry which is preliminary data.</text>
</comment>
<organism evidence="4 5">
    <name type="scientific">Tetraparma gracilis</name>
    <dbReference type="NCBI Taxonomy" id="2962635"/>
    <lineage>
        <taxon>Eukaryota</taxon>
        <taxon>Sar</taxon>
        <taxon>Stramenopiles</taxon>
        <taxon>Ochrophyta</taxon>
        <taxon>Bolidophyceae</taxon>
        <taxon>Parmales</taxon>
        <taxon>Triparmaceae</taxon>
        <taxon>Tetraparma</taxon>
    </lineage>
</organism>
<dbReference type="Gene3D" id="3.80.10.10">
    <property type="entry name" value="Ribonuclease Inhibitor"/>
    <property type="match status" value="1"/>
</dbReference>
<sequence length="97" mass="10322">MQELRVWGANIGDDGASSIAELLRLGGAEIQLAYLELTNNGISAAGAFALGRSLSCMMNRSLMTLVLDYNRELGSDGCAALCRGLRTNSTLKKLSLK</sequence>
<keyword evidence="5" id="KW-1185">Reference proteome</keyword>
<name>A0ABQ6MD44_9STRA</name>
<evidence type="ECO:0000256" key="3">
    <source>
        <dbReference type="ARBA" id="ARBA00022737"/>
    </source>
</evidence>
<gene>
    <name evidence="4" type="ORF">TeGR_g9572</name>
</gene>
<dbReference type="PANTHER" id="PTHR24113:SF12">
    <property type="entry name" value="RAN GTPASE-ACTIVATING PROTEIN 1"/>
    <property type="match status" value="1"/>
</dbReference>
<evidence type="ECO:0000256" key="2">
    <source>
        <dbReference type="ARBA" id="ARBA00022614"/>
    </source>
</evidence>
<protein>
    <submittedName>
        <fullName evidence="4">Uncharacterized protein</fullName>
    </submittedName>
</protein>
<keyword evidence="2" id="KW-0433">Leucine-rich repeat</keyword>
<evidence type="ECO:0000313" key="4">
    <source>
        <dbReference type="EMBL" id="GMI24158.1"/>
    </source>
</evidence>
<dbReference type="InterPro" id="IPR032675">
    <property type="entry name" value="LRR_dom_sf"/>
</dbReference>
<evidence type="ECO:0000256" key="1">
    <source>
        <dbReference type="ARBA" id="ARBA00022468"/>
    </source>
</evidence>